<feature type="domain" description="Peptidase M20 dimerisation" evidence="8">
    <location>
        <begin position="229"/>
        <end position="328"/>
    </location>
</feature>
<dbReference type="Pfam" id="PF07687">
    <property type="entry name" value="M20_dimer"/>
    <property type="match status" value="1"/>
</dbReference>
<dbReference type="GO" id="GO:0016813">
    <property type="term" value="F:hydrolase activity, acting on carbon-nitrogen (but not peptide) bonds, in linear amidines"/>
    <property type="evidence" value="ECO:0007669"/>
    <property type="project" value="InterPro"/>
</dbReference>
<dbReference type="GO" id="GO:0046872">
    <property type="term" value="F:metal ion binding"/>
    <property type="evidence" value="ECO:0007669"/>
    <property type="project" value="UniProtKB-KW"/>
</dbReference>
<evidence type="ECO:0000256" key="6">
    <source>
        <dbReference type="ARBA" id="ARBA00023211"/>
    </source>
</evidence>
<keyword evidence="7" id="KW-0862">Zinc</keyword>
<dbReference type="RefSeq" id="WP_085846999.1">
    <property type="nucleotide sequence ID" value="NZ_FNZV01000001.1"/>
</dbReference>
<dbReference type="OrthoDB" id="9808195at2"/>
<evidence type="ECO:0000256" key="4">
    <source>
        <dbReference type="ARBA" id="ARBA00022723"/>
    </source>
</evidence>
<feature type="binding site" evidence="7">
    <location>
        <position position="99"/>
    </location>
    <ligand>
        <name>Zn(2+)</name>
        <dbReference type="ChEBI" id="CHEBI:29105"/>
        <label>1</label>
    </ligand>
</feature>
<comment type="similarity">
    <text evidence="2">Belongs to the peptidase M20 family.</text>
</comment>
<feature type="binding site" evidence="7">
    <location>
        <position position="88"/>
    </location>
    <ligand>
        <name>Zn(2+)</name>
        <dbReference type="ChEBI" id="CHEBI:29105"/>
        <label>1</label>
    </ligand>
</feature>
<dbReference type="SUPFAM" id="SSF53187">
    <property type="entry name" value="Zn-dependent exopeptidases"/>
    <property type="match status" value="1"/>
</dbReference>
<evidence type="ECO:0000256" key="7">
    <source>
        <dbReference type="PIRSR" id="PIRSR001235-1"/>
    </source>
</evidence>
<organism evidence="9 10">
    <name type="scientific">Pacificibacter marinus</name>
    <dbReference type="NCBI Taxonomy" id="658057"/>
    <lineage>
        <taxon>Bacteria</taxon>
        <taxon>Pseudomonadati</taxon>
        <taxon>Pseudomonadota</taxon>
        <taxon>Alphaproteobacteria</taxon>
        <taxon>Rhodobacterales</taxon>
        <taxon>Roseobacteraceae</taxon>
        <taxon>Pacificibacter</taxon>
    </lineage>
</organism>
<dbReference type="EMBL" id="FWFW01000001">
    <property type="protein sequence ID" value="SLN11341.1"/>
    <property type="molecule type" value="Genomic_DNA"/>
</dbReference>
<dbReference type="InterPro" id="IPR002933">
    <property type="entry name" value="Peptidase_M20"/>
</dbReference>
<comment type="subunit">
    <text evidence="3">Homodimer.</text>
</comment>
<dbReference type="Proteomes" id="UP000193307">
    <property type="component" value="Unassembled WGS sequence"/>
</dbReference>
<keyword evidence="10" id="KW-1185">Reference proteome</keyword>
<keyword evidence="4 7" id="KW-0479">Metal-binding</keyword>
<sequence>MKHNRTEGKIESASDLAAKMFDDIYQLSQDKAGVSRPAFSAMESETLDYLAAQARAEGLCVSEDAGKNLWFCVPEHIDTPTYTVIGSHVDSVPMGGNYDGLAGVIAGLMVLIEARRGHRHLNKAVKVLAMRGEESAWFGACYLGSKMLTGSLPESEFNAAHKGDGRALHSHLTELGIDTAPIGAQKPIYDLSRIDAYLELHIEQGPLLVERNLPAAVVTGIRGNFRYRDIHCIGQAGHSGAVPRAYRHDPVLAFAELMHRLDSTWQHLLNTGKDLVLTSGVVGTDPNSHAISRIPDEISFSLDVRSQDADTLEQMRDYLKDEMNDIARSRGVTFDAGAQVSVAPALMDATVVKDLAQVMDQVTGEAFKMASGGGHDAAVFAQAGVPSGMIFVRNRNGSHNPDEAMDIADFMVGVDILSTYMETAS</sequence>
<evidence type="ECO:0000256" key="1">
    <source>
        <dbReference type="ARBA" id="ARBA00001936"/>
    </source>
</evidence>
<comment type="cofactor">
    <cofactor evidence="1">
        <name>Mn(2+)</name>
        <dbReference type="ChEBI" id="CHEBI:29035"/>
    </cofactor>
</comment>
<evidence type="ECO:0000256" key="5">
    <source>
        <dbReference type="ARBA" id="ARBA00022801"/>
    </source>
</evidence>
<keyword evidence="6" id="KW-0464">Manganese</keyword>
<dbReference type="PANTHER" id="PTHR32494">
    <property type="entry name" value="ALLANTOATE DEIMINASE-RELATED"/>
    <property type="match status" value="1"/>
</dbReference>
<accession>A0A1Y5R839</accession>
<name>A0A1Y5R839_9RHOB</name>
<dbReference type="NCBIfam" id="TIGR01879">
    <property type="entry name" value="hydantase"/>
    <property type="match status" value="1"/>
</dbReference>
<dbReference type="SUPFAM" id="SSF55031">
    <property type="entry name" value="Bacterial exopeptidase dimerisation domain"/>
    <property type="match status" value="1"/>
</dbReference>
<evidence type="ECO:0000256" key="2">
    <source>
        <dbReference type="ARBA" id="ARBA00006153"/>
    </source>
</evidence>
<dbReference type="STRING" id="658057.SAMN04488032_101591"/>
<dbReference type="InterPro" id="IPR036264">
    <property type="entry name" value="Bact_exopeptidase_dim_dom"/>
</dbReference>
<dbReference type="Gene3D" id="3.30.70.360">
    <property type="match status" value="1"/>
</dbReference>
<feature type="binding site" evidence="7">
    <location>
        <position position="201"/>
    </location>
    <ligand>
        <name>Zn(2+)</name>
        <dbReference type="ChEBI" id="CHEBI:29105"/>
        <label>1</label>
    </ligand>
</feature>
<keyword evidence="5" id="KW-0378">Hydrolase</keyword>
<evidence type="ECO:0000256" key="3">
    <source>
        <dbReference type="ARBA" id="ARBA00011738"/>
    </source>
</evidence>
<feature type="binding site" evidence="7">
    <location>
        <position position="99"/>
    </location>
    <ligand>
        <name>Zn(2+)</name>
        <dbReference type="ChEBI" id="CHEBI:29105"/>
        <label>2</label>
    </ligand>
</feature>
<gene>
    <name evidence="9" type="primary">hyuC</name>
    <name evidence="9" type="ORF">PAM7971_00056</name>
</gene>
<comment type="cofactor">
    <cofactor evidence="7">
        <name>Zn(2+)</name>
        <dbReference type="ChEBI" id="CHEBI:29105"/>
    </cofactor>
    <text evidence="7">Binds 2 Zn(2+) ions per subunit.</text>
</comment>
<evidence type="ECO:0000259" key="8">
    <source>
        <dbReference type="Pfam" id="PF07687"/>
    </source>
</evidence>
<proteinExistence type="inferred from homology"/>
<evidence type="ECO:0000313" key="9">
    <source>
        <dbReference type="EMBL" id="SLN11341.1"/>
    </source>
</evidence>
<protein>
    <submittedName>
        <fullName evidence="9">Hydantoin utilization protein C</fullName>
    </submittedName>
</protein>
<dbReference type="InterPro" id="IPR011650">
    <property type="entry name" value="Peptidase_M20_dimer"/>
</dbReference>
<feature type="binding site" evidence="7">
    <location>
        <position position="399"/>
    </location>
    <ligand>
        <name>Zn(2+)</name>
        <dbReference type="ChEBI" id="CHEBI:29105"/>
        <label>2</label>
    </ligand>
</feature>
<dbReference type="InterPro" id="IPR010158">
    <property type="entry name" value="Amidase_Cbmase"/>
</dbReference>
<reference evidence="9 10" key="1">
    <citation type="submission" date="2017-03" db="EMBL/GenBank/DDBJ databases">
        <authorList>
            <person name="Afonso C.L."/>
            <person name="Miller P.J."/>
            <person name="Scott M.A."/>
            <person name="Spackman E."/>
            <person name="Goraichik I."/>
            <person name="Dimitrov K.M."/>
            <person name="Suarez D.L."/>
            <person name="Swayne D.E."/>
        </authorList>
    </citation>
    <scope>NUCLEOTIDE SEQUENCE [LARGE SCALE GENOMIC DNA]</scope>
    <source>
        <strain evidence="9 10">CECT 7971</strain>
    </source>
</reference>
<dbReference type="Gene3D" id="3.40.630.10">
    <property type="entry name" value="Zn peptidases"/>
    <property type="match status" value="1"/>
</dbReference>
<dbReference type="AlphaFoldDB" id="A0A1Y5R839"/>
<dbReference type="PANTHER" id="PTHR32494:SF19">
    <property type="entry name" value="ALLANTOATE DEIMINASE-RELATED"/>
    <property type="match status" value="1"/>
</dbReference>
<dbReference type="Pfam" id="PF01546">
    <property type="entry name" value="Peptidase_M20"/>
    <property type="match status" value="1"/>
</dbReference>
<evidence type="ECO:0000313" key="10">
    <source>
        <dbReference type="Proteomes" id="UP000193307"/>
    </source>
</evidence>
<feature type="binding site" evidence="7">
    <location>
        <position position="134"/>
    </location>
    <ligand>
        <name>Zn(2+)</name>
        <dbReference type="ChEBI" id="CHEBI:29105"/>
        <label>2</label>
    </ligand>
</feature>
<dbReference type="PIRSF" id="PIRSF001235">
    <property type="entry name" value="Amidase_carbamoylase"/>
    <property type="match status" value="1"/>
</dbReference>